<dbReference type="GO" id="GO:0030246">
    <property type="term" value="F:carbohydrate binding"/>
    <property type="evidence" value="ECO:0007669"/>
    <property type="project" value="InterPro"/>
</dbReference>
<dbReference type="OrthoDB" id="4739604at2"/>
<dbReference type="KEGG" id="avu:BK816_03815"/>
<gene>
    <name evidence="1" type="ORF">BK816_03815</name>
</gene>
<protein>
    <recommendedName>
        <fullName evidence="3">Aldose 1-epimerase</fullName>
    </recommendedName>
</protein>
<sequence length="315" mass="34994">MGMHSSSFAPSIVDWEIASDDFHAAGTTRGGILTSWYRIENGERVDLLDGYQNQNELLAKDGFRSGVLAPWSNRIRQATYTWDGETYDLGPSENGIREALHGLVADHGFKIVELEADTVLLETEVLPQESYPFHLQLQVRYTLAGPELKVEFDCTNLGEKDAPVGLGWHPYFFHPETDWQVVLPAQAQILTDDKMIPLAGPDAFDPLLGEVVLSAPTGTDDGFTDLTGQSAYLVNPDYRLRFDYHGLRSGNGVGIFHVYTGDHVKNRTAQSVAIEPCEFMTDAFNRSECAEYVRLSPQETKAYSTSVTWLPALGE</sequence>
<dbReference type="GO" id="GO:0004034">
    <property type="term" value="F:aldose 1-epimerase activity"/>
    <property type="evidence" value="ECO:0007669"/>
    <property type="project" value="TreeGrafter"/>
</dbReference>
<dbReference type="GO" id="GO:0006006">
    <property type="term" value="P:glucose metabolic process"/>
    <property type="evidence" value="ECO:0007669"/>
    <property type="project" value="TreeGrafter"/>
</dbReference>
<dbReference type="GO" id="GO:0033499">
    <property type="term" value="P:galactose catabolic process via UDP-galactose, Leloir pathway"/>
    <property type="evidence" value="ECO:0007669"/>
    <property type="project" value="TreeGrafter"/>
</dbReference>
<accession>A0A1D9MK18</accession>
<dbReference type="AlphaFoldDB" id="A0A1D9MK18"/>
<dbReference type="Proteomes" id="UP000176288">
    <property type="component" value="Chromosome"/>
</dbReference>
<dbReference type="Gene3D" id="2.70.98.10">
    <property type="match status" value="1"/>
</dbReference>
<dbReference type="Pfam" id="PF01263">
    <property type="entry name" value="Aldose_epim"/>
    <property type="match status" value="1"/>
</dbReference>
<dbReference type="PANTHER" id="PTHR10091:SF0">
    <property type="entry name" value="GALACTOSE MUTAROTASE"/>
    <property type="match status" value="1"/>
</dbReference>
<evidence type="ECO:0008006" key="3">
    <source>
        <dbReference type="Google" id="ProtNLM"/>
    </source>
</evidence>
<dbReference type="PANTHER" id="PTHR10091">
    <property type="entry name" value="ALDOSE-1-EPIMERASE"/>
    <property type="match status" value="1"/>
</dbReference>
<dbReference type="EMBL" id="CP017812">
    <property type="protein sequence ID" value="AOZ72529.1"/>
    <property type="molecule type" value="Genomic_DNA"/>
</dbReference>
<name>A0A1D9MK18_9ACTO</name>
<evidence type="ECO:0000313" key="1">
    <source>
        <dbReference type="EMBL" id="AOZ72529.1"/>
    </source>
</evidence>
<dbReference type="InterPro" id="IPR008183">
    <property type="entry name" value="Aldose_1/G6P_1-epimerase"/>
</dbReference>
<dbReference type="InterPro" id="IPR014718">
    <property type="entry name" value="GH-type_carb-bd"/>
</dbReference>
<organism evidence="1 2">
    <name type="scientific">Boudabousia tangfeifanii</name>
    <dbReference type="NCBI Taxonomy" id="1912795"/>
    <lineage>
        <taxon>Bacteria</taxon>
        <taxon>Bacillati</taxon>
        <taxon>Actinomycetota</taxon>
        <taxon>Actinomycetes</taxon>
        <taxon>Actinomycetales</taxon>
        <taxon>Actinomycetaceae</taxon>
        <taxon>Boudabousia</taxon>
    </lineage>
</organism>
<dbReference type="STRING" id="1912795.BK816_03815"/>
<evidence type="ECO:0000313" key="2">
    <source>
        <dbReference type="Proteomes" id="UP000176288"/>
    </source>
</evidence>
<dbReference type="SUPFAM" id="SSF74650">
    <property type="entry name" value="Galactose mutarotase-like"/>
    <property type="match status" value="1"/>
</dbReference>
<proteinExistence type="predicted"/>
<dbReference type="InterPro" id="IPR011013">
    <property type="entry name" value="Gal_mutarotase_sf_dom"/>
</dbReference>
<dbReference type="RefSeq" id="WP_071163995.1">
    <property type="nucleotide sequence ID" value="NZ_CP017812.1"/>
</dbReference>
<keyword evidence="2" id="KW-1185">Reference proteome</keyword>
<reference evidence="1 2" key="1">
    <citation type="submission" date="2016-10" db="EMBL/GenBank/DDBJ databases">
        <title>Actinomyces aegypiusis sp. nov., isolated from the Aegypius monachus in Qinghai Tibet Plateau China.</title>
        <authorList>
            <person name="Wang Y."/>
        </authorList>
    </citation>
    <scope>NUCLEOTIDE SEQUENCE [LARGE SCALE GENOMIC DNA]</scope>
    <source>
        <strain evidence="1 2">VUL4_3</strain>
    </source>
</reference>